<evidence type="ECO:0000256" key="3">
    <source>
        <dbReference type="ARBA" id="ARBA00022553"/>
    </source>
</evidence>
<dbReference type="GO" id="GO:0005524">
    <property type="term" value="F:ATP binding"/>
    <property type="evidence" value="ECO:0007669"/>
    <property type="project" value="UniProtKB-KW"/>
</dbReference>
<evidence type="ECO:0000256" key="2">
    <source>
        <dbReference type="ARBA" id="ARBA00012438"/>
    </source>
</evidence>
<sequence>MNDIKTIIDLMLGGFTLTELLSKANAGQLQNQFLLFFLIFLAISLGSATANRFATPLKICLLLFSIGGYFYLGIICWIFIIAALLKWSSIWLTHHWLNLIWSLPFLLLAFAKTALIVKMNDLLLASILIILLLLLDYREQKAARWWQRWLDTHLATHDLEQQMTAQQALAASQVKSAALEERIKLSQLIHDEVGHSLSGGLIQMEAAQLVLTKNQQQAADLLDNAIEISRQGIGQIRNLLKNGVPTVEEVGLEKIQAQILEFKRDYHLQTQLTLRGDIKRINGIQWQVLEKNLQEFLTNTLKYADAHQVEIHLLVFNQLLRFTLQNDGVSPGVIKLGLGLRGMQMRAAQLDGQVIFSQHSGFEVSTLLPLTKENEIHHV</sequence>
<dbReference type="Gene3D" id="3.30.565.10">
    <property type="entry name" value="Histidine kinase-like ATPase, C-terminal domain"/>
    <property type="match status" value="1"/>
</dbReference>
<feature type="transmembrane region" description="Helical" evidence="9">
    <location>
        <begin position="62"/>
        <end position="84"/>
    </location>
</feature>
<evidence type="ECO:0000256" key="5">
    <source>
        <dbReference type="ARBA" id="ARBA00022741"/>
    </source>
</evidence>
<feature type="domain" description="Signal transduction histidine kinase subgroup 3 dimerisation and phosphoacceptor" evidence="10">
    <location>
        <begin position="181"/>
        <end position="242"/>
    </location>
</feature>
<evidence type="ECO:0000256" key="8">
    <source>
        <dbReference type="ARBA" id="ARBA00023012"/>
    </source>
</evidence>
<dbReference type="EMBL" id="AZGB01000026">
    <property type="protein sequence ID" value="KRM04732.1"/>
    <property type="molecule type" value="Genomic_DNA"/>
</dbReference>
<name>A0A0R1VT84_9LACO</name>
<dbReference type="GeneID" id="98319772"/>
<comment type="caution">
    <text evidence="11">The sequence shown here is derived from an EMBL/GenBank/DDBJ whole genome shotgun (WGS) entry which is preliminary data.</text>
</comment>
<keyword evidence="6" id="KW-0418">Kinase</keyword>
<dbReference type="STRING" id="1423750.FC89_GL001978"/>
<dbReference type="SUPFAM" id="SSF55874">
    <property type="entry name" value="ATPase domain of HSP90 chaperone/DNA topoisomerase II/histidine kinase"/>
    <property type="match status" value="1"/>
</dbReference>
<dbReference type="Proteomes" id="UP000051451">
    <property type="component" value="Unassembled WGS sequence"/>
</dbReference>
<dbReference type="InterPro" id="IPR011712">
    <property type="entry name" value="Sig_transdc_His_kin_sub3_dim/P"/>
</dbReference>
<keyword evidence="3" id="KW-0597">Phosphoprotein</keyword>
<dbReference type="Gene3D" id="1.20.5.1930">
    <property type="match status" value="1"/>
</dbReference>
<dbReference type="RefSeq" id="WP_057872490.1">
    <property type="nucleotide sequence ID" value="NZ_AZGB01000026.1"/>
</dbReference>
<evidence type="ECO:0000313" key="12">
    <source>
        <dbReference type="Proteomes" id="UP000051451"/>
    </source>
</evidence>
<dbReference type="PANTHER" id="PTHR24421">
    <property type="entry name" value="NITRATE/NITRITE SENSOR PROTEIN NARX-RELATED"/>
    <property type="match status" value="1"/>
</dbReference>
<dbReference type="GO" id="GO:0046983">
    <property type="term" value="F:protein dimerization activity"/>
    <property type="evidence" value="ECO:0007669"/>
    <property type="project" value="InterPro"/>
</dbReference>
<dbReference type="OrthoDB" id="9760839at2"/>
<keyword evidence="5" id="KW-0547">Nucleotide-binding</keyword>
<keyword evidence="9" id="KW-1133">Transmembrane helix</keyword>
<keyword evidence="4" id="KW-0808">Transferase</keyword>
<keyword evidence="12" id="KW-1185">Reference proteome</keyword>
<evidence type="ECO:0000256" key="9">
    <source>
        <dbReference type="SAM" id="Phobius"/>
    </source>
</evidence>
<dbReference type="InterPro" id="IPR036890">
    <property type="entry name" value="HATPase_C_sf"/>
</dbReference>
<dbReference type="EC" id="2.7.13.3" evidence="2"/>
<keyword evidence="7" id="KW-0067">ATP-binding</keyword>
<evidence type="ECO:0000256" key="1">
    <source>
        <dbReference type="ARBA" id="ARBA00000085"/>
    </source>
</evidence>
<dbReference type="GO" id="GO:0000155">
    <property type="term" value="F:phosphorelay sensor kinase activity"/>
    <property type="evidence" value="ECO:0007669"/>
    <property type="project" value="InterPro"/>
</dbReference>
<dbReference type="InterPro" id="IPR050482">
    <property type="entry name" value="Sensor_HK_TwoCompSys"/>
</dbReference>
<protein>
    <recommendedName>
        <fullName evidence="2">histidine kinase</fullName>
        <ecNumber evidence="2">2.7.13.3</ecNumber>
    </recommendedName>
</protein>
<dbReference type="GO" id="GO:0016020">
    <property type="term" value="C:membrane"/>
    <property type="evidence" value="ECO:0007669"/>
    <property type="project" value="InterPro"/>
</dbReference>
<keyword evidence="9" id="KW-0472">Membrane</keyword>
<evidence type="ECO:0000256" key="4">
    <source>
        <dbReference type="ARBA" id="ARBA00022679"/>
    </source>
</evidence>
<reference evidence="11 12" key="1">
    <citation type="journal article" date="2015" name="Genome Announc.">
        <title>Expanding the biotechnology potential of lactobacilli through comparative genomics of 213 strains and associated genera.</title>
        <authorList>
            <person name="Sun Z."/>
            <person name="Harris H.M."/>
            <person name="McCann A."/>
            <person name="Guo C."/>
            <person name="Argimon S."/>
            <person name="Zhang W."/>
            <person name="Yang X."/>
            <person name="Jeffery I.B."/>
            <person name="Cooney J.C."/>
            <person name="Kagawa T.F."/>
            <person name="Liu W."/>
            <person name="Song Y."/>
            <person name="Salvetti E."/>
            <person name="Wrobel A."/>
            <person name="Rasinkangas P."/>
            <person name="Parkhill J."/>
            <person name="Rea M.C."/>
            <person name="O'Sullivan O."/>
            <person name="Ritari J."/>
            <person name="Douillard F.P."/>
            <person name="Paul Ross R."/>
            <person name="Yang R."/>
            <person name="Briner A.E."/>
            <person name="Felis G.E."/>
            <person name="de Vos W.M."/>
            <person name="Barrangou R."/>
            <person name="Klaenhammer T.R."/>
            <person name="Caufield P.W."/>
            <person name="Cui Y."/>
            <person name="Zhang H."/>
            <person name="O'Toole P.W."/>
        </authorList>
    </citation>
    <scope>NUCLEOTIDE SEQUENCE [LARGE SCALE GENOMIC DNA]</scope>
    <source>
        <strain evidence="11 12">DSM 18630</strain>
    </source>
</reference>
<accession>A0A0R1VT84</accession>
<dbReference type="PATRIC" id="fig|1423750.3.peg.2019"/>
<feature type="transmembrane region" description="Helical" evidence="9">
    <location>
        <begin position="122"/>
        <end position="138"/>
    </location>
</feature>
<feature type="transmembrane region" description="Helical" evidence="9">
    <location>
        <begin position="33"/>
        <end position="50"/>
    </location>
</feature>
<evidence type="ECO:0000256" key="6">
    <source>
        <dbReference type="ARBA" id="ARBA00022777"/>
    </source>
</evidence>
<organism evidence="11 12">
    <name type="scientific">Liquorilactobacillus ghanensis DSM 18630</name>
    <dbReference type="NCBI Taxonomy" id="1423750"/>
    <lineage>
        <taxon>Bacteria</taxon>
        <taxon>Bacillati</taxon>
        <taxon>Bacillota</taxon>
        <taxon>Bacilli</taxon>
        <taxon>Lactobacillales</taxon>
        <taxon>Lactobacillaceae</taxon>
        <taxon>Liquorilactobacillus</taxon>
    </lineage>
</organism>
<keyword evidence="8" id="KW-0902">Two-component regulatory system</keyword>
<evidence type="ECO:0000256" key="7">
    <source>
        <dbReference type="ARBA" id="ARBA00022840"/>
    </source>
</evidence>
<gene>
    <name evidence="11" type="ORF">FC89_GL001978</name>
</gene>
<dbReference type="PANTHER" id="PTHR24421:SF10">
    <property type="entry name" value="NITRATE_NITRITE SENSOR PROTEIN NARQ"/>
    <property type="match status" value="1"/>
</dbReference>
<dbReference type="CDD" id="cd16917">
    <property type="entry name" value="HATPase_UhpB-NarQ-NarX-like"/>
    <property type="match status" value="1"/>
</dbReference>
<proteinExistence type="predicted"/>
<evidence type="ECO:0000313" key="11">
    <source>
        <dbReference type="EMBL" id="KRM04732.1"/>
    </source>
</evidence>
<dbReference type="Pfam" id="PF07730">
    <property type="entry name" value="HisKA_3"/>
    <property type="match status" value="1"/>
</dbReference>
<dbReference type="AlphaFoldDB" id="A0A0R1VT84"/>
<evidence type="ECO:0000259" key="10">
    <source>
        <dbReference type="Pfam" id="PF07730"/>
    </source>
</evidence>
<keyword evidence="9" id="KW-0812">Transmembrane</keyword>
<comment type="catalytic activity">
    <reaction evidence="1">
        <text>ATP + protein L-histidine = ADP + protein N-phospho-L-histidine.</text>
        <dbReference type="EC" id="2.7.13.3"/>
    </reaction>
</comment>